<keyword evidence="1" id="KW-0812">Transmembrane</keyword>
<proteinExistence type="predicted"/>
<protein>
    <recommendedName>
        <fullName evidence="4">Class III signal peptide-containing protein</fullName>
    </recommendedName>
</protein>
<dbReference type="OrthoDB" id="100210at2157"/>
<dbReference type="AlphaFoldDB" id="A0A2Z2MJ04"/>
<gene>
    <name evidence="2" type="ORF">A3L11_03910</name>
</gene>
<keyword evidence="1" id="KW-1133">Transmembrane helix</keyword>
<dbReference type="Proteomes" id="UP000250125">
    <property type="component" value="Chromosome"/>
</dbReference>
<evidence type="ECO:0008006" key="4">
    <source>
        <dbReference type="Google" id="ProtNLM"/>
    </source>
</evidence>
<organism evidence="2 3">
    <name type="scientific">Thermococcus siculi</name>
    <dbReference type="NCBI Taxonomy" id="72803"/>
    <lineage>
        <taxon>Archaea</taxon>
        <taxon>Methanobacteriati</taxon>
        <taxon>Methanobacteriota</taxon>
        <taxon>Thermococci</taxon>
        <taxon>Thermococcales</taxon>
        <taxon>Thermococcaceae</taxon>
        <taxon>Thermococcus</taxon>
    </lineage>
</organism>
<dbReference type="KEGG" id="tsl:A3L11_03910"/>
<evidence type="ECO:0000313" key="3">
    <source>
        <dbReference type="Proteomes" id="UP000250125"/>
    </source>
</evidence>
<keyword evidence="1" id="KW-0472">Membrane</keyword>
<dbReference type="EMBL" id="CP015103">
    <property type="protein sequence ID" value="ASJ08422.1"/>
    <property type="molecule type" value="Genomic_DNA"/>
</dbReference>
<accession>A0A2Z2MJ04</accession>
<evidence type="ECO:0000256" key="1">
    <source>
        <dbReference type="SAM" id="Phobius"/>
    </source>
</evidence>
<keyword evidence="3" id="KW-1185">Reference proteome</keyword>
<feature type="transmembrane region" description="Helical" evidence="1">
    <location>
        <begin position="12"/>
        <end position="35"/>
    </location>
</feature>
<reference evidence="2 3" key="1">
    <citation type="submission" date="2016-04" db="EMBL/GenBank/DDBJ databases">
        <title>Complete genome sequence of Thermococcus siculi type strain RG-20.</title>
        <authorList>
            <person name="Oger P.M."/>
        </authorList>
    </citation>
    <scope>NUCLEOTIDE SEQUENCE [LARGE SCALE GENOMIC DNA]</scope>
    <source>
        <strain evidence="2 3">RG-20</strain>
    </source>
</reference>
<evidence type="ECO:0000313" key="2">
    <source>
        <dbReference type="EMBL" id="ASJ08422.1"/>
    </source>
</evidence>
<name>A0A2Z2MJ04_9EURY</name>
<sequence length="160" mass="17473">MSNSATRRRGQVAIEVLFITAVILTGVLLVVTPYLNENTNTSLIAYVKSSASHACSYLNSGVTVNSQPYSLLNAIIVKSNYTSKNFMVSSITSSESDDTITINVQVRYSGRIDLDNDVMALAFKAFLIRDLLDHTDARLEGTSLYYGDKKVVINVQVVGP</sequence>